<keyword evidence="2" id="KW-0732">Signal</keyword>
<keyword evidence="4" id="KW-1185">Reference proteome</keyword>
<protein>
    <submittedName>
        <fullName evidence="3">Pilus assembly protein PilP</fullName>
    </submittedName>
</protein>
<dbReference type="Proteomes" id="UP001303211">
    <property type="component" value="Chromosome"/>
</dbReference>
<name>A0ABZ0J729_9BURK</name>
<feature type="region of interest" description="Disordered" evidence="1">
    <location>
        <begin position="46"/>
        <end position="65"/>
    </location>
</feature>
<proteinExistence type="predicted"/>
<dbReference type="Gene3D" id="2.30.30.830">
    <property type="match status" value="1"/>
</dbReference>
<organism evidence="3 4">
    <name type="scientific">Diaphorobacter limosus</name>
    <dbReference type="NCBI Taxonomy" id="3036128"/>
    <lineage>
        <taxon>Bacteria</taxon>
        <taxon>Pseudomonadati</taxon>
        <taxon>Pseudomonadota</taxon>
        <taxon>Betaproteobacteria</taxon>
        <taxon>Burkholderiales</taxon>
        <taxon>Comamonadaceae</taxon>
        <taxon>Diaphorobacter</taxon>
    </lineage>
</organism>
<dbReference type="RefSeq" id="WP_317703403.1">
    <property type="nucleotide sequence ID" value="NZ_CP136921.1"/>
</dbReference>
<dbReference type="PIRSF" id="PIRSF016481">
    <property type="entry name" value="Pilus_assembly_PilP"/>
    <property type="match status" value="1"/>
</dbReference>
<accession>A0ABZ0J729</accession>
<evidence type="ECO:0000313" key="4">
    <source>
        <dbReference type="Proteomes" id="UP001303211"/>
    </source>
</evidence>
<dbReference type="EMBL" id="CP136921">
    <property type="protein sequence ID" value="WOO34075.1"/>
    <property type="molecule type" value="Genomic_DNA"/>
</dbReference>
<gene>
    <name evidence="3" type="ORF">P4826_08455</name>
</gene>
<sequence length="185" mass="20619">MKRLGCKPLIALLGALLLAGCGGNDEDELRQWMSDLRATTKPRVTPLTEPKQFHPQDYTGDGNMEPFNPQKLTQALRRESSETVANASLIAPEMARRKEPLEAHPLDTVKMVGSLNKTGVPTALVSVDKLLYQVRMGNYLGQNYGKIIGISETNIRLREIVQDSTGDWVERMTTLDLQEGNEVRK</sequence>
<dbReference type="InterPro" id="IPR007446">
    <property type="entry name" value="PilP"/>
</dbReference>
<feature type="chain" id="PRO_5045269645" evidence="2">
    <location>
        <begin position="20"/>
        <end position="185"/>
    </location>
</feature>
<feature type="signal peptide" evidence="2">
    <location>
        <begin position="1"/>
        <end position="19"/>
    </location>
</feature>
<evidence type="ECO:0000256" key="1">
    <source>
        <dbReference type="SAM" id="MobiDB-lite"/>
    </source>
</evidence>
<evidence type="ECO:0000256" key="2">
    <source>
        <dbReference type="SAM" id="SignalP"/>
    </source>
</evidence>
<reference evidence="3 4" key="1">
    <citation type="submission" date="2023-03" db="EMBL/GenBank/DDBJ databases">
        <title>Diaphorobacter basophil sp. nov., isolated from a sewage-treatment plant.</title>
        <authorList>
            <person name="Yang K."/>
        </authorList>
    </citation>
    <scope>NUCLEOTIDE SEQUENCE [LARGE SCALE GENOMIC DNA]</scope>
    <source>
        <strain evidence="3 4">Y-1</strain>
    </source>
</reference>
<dbReference type="PROSITE" id="PS51257">
    <property type="entry name" value="PROKAR_LIPOPROTEIN"/>
    <property type="match status" value="1"/>
</dbReference>
<evidence type="ECO:0000313" key="3">
    <source>
        <dbReference type="EMBL" id="WOO34075.1"/>
    </source>
</evidence>
<dbReference type="Pfam" id="PF04351">
    <property type="entry name" value="PilP"/>
    <property type="match status" value="1"/>
</dbReference>